<evidence type="ECO:0000313" key="6">
    <source>
        <dbReference type="Proteomes" id="UP001283361"/>
    </source>
</evidence>
<dbReference type="Gene3D" id="2.60.120.200">
    <property type="match status" value="2"/>
</dbReference>
<dbReference type="Pfam" id="PF02210">
    <property type="entry name" value="Laminin_G_2"/>
    <property type="match status" value="2"/>
</dbReference>
<dbReference type="Proteomes" id="UP001283361">
    <property type="component" value="Unassembled WGS sequence"/>
</dbReference>
<feature type="domain" description="Laminin G" evidence="4">
    <location>
        <begin position="1144"/>
        <end position="1317"/>
    </location>
</feature>
<keyword evidence="6" id="KW-1185">Reference proteome</keyword>
<protein>
    <recommendedName>
        <fullName evidence="4">Laminin G domain-containing protein</fullName>
    </recommendedName>
</protein>
<dbReference type="PANTHER" id="PTHR15036:SF85">
    <property type="entry name" value="SP2353, ISOFORM A"/>
    <property type="match status" value="1"/>
</dbReference>
<evidence type="ECO:0000256" key="3">
    <source>
        <dbReference type="SAM" id="MobiDB-lite"/>
    </source>
</evidence>
<feature type="region of interest" description="Disordered" evidence="3">
    <location>
        <begin position="62"/>
        <end position="105"/>
    </location>
</feature>
<feature type="domain" description="Laminin G" evidence="4">
    <location>
        <begin position="956"/>
        <end position="1138"/>
    </location>
</feature>
<keyword evidence="2" id="KW-0175">Coiled coil</keyword>
<dbReference type="GO" id="GO:0016020">
    <property type="term" value="C:membrane"/>
    <property type="evidence" value="ECO:0007669"/>
    <property type="project" value="UniProtKB-SubCell"/>
</dbReference>
<reference evidence="5" key="1">
    <citation type="journal article" date="2023" name="G3 (Bethesda)">
        <title>A reference genome for the long-term kleptoplast-retaining sea slug Elysia crispata morphotype clarki.</title>
        <authorList>
            <person name="Eastman K.E."/>
            <person name="Pendleton A.L."/>
            <person name="Shaikh M.A."/>
            <person name="Suttiyut T."/>
            <person name="Ogas R."/>
            <person name="Tomko P."/>
            <person name="Gavelis G."/>
            <person name="Widhalm J.R."/>
            <person name="Wisecaver J.H."/>
        </authorList>
    </citation>
    <scope>NUCLEOTIDE SEQUENCE</scope>
    <source>
        <strain evidence="5">ECLA1</strain>
    </source>
</reference>
<feature type="coiled-coil region" evidence="2">
    <location>
        <begin position="132"/>
        <end position="159"/>
    </location>
</feature>
<organism evidence="5 6">
    <name type="scientific">Elysia crispata</name>
    <name type="common">lettuce slug</name>
    <dbReference type="NCBI Taxonomy" id="231223"/>
    <lineage>
        <taxon>Eukaryota</taxon>
        <taxon>Metazoa</taxon>
        <taxon>Spiralia</taxon>
        <taxon>Lophotrochozoa</taxon>
        <taxon>Mollusca</taxon>
        <taxon>Gastropoda</taxon>
        <taxon>Heterobranchia</taxon>
        <taxon>Euthyneura</taxon>
        <taxon>Panpulmonata</taxon>
        <taxon>Sacoglossa</taxon>
        <taxon>Placobranchoidea</taxon>
        <taxon>Plakobranchidae</taxon>
        <taxon>Elysia</taxon>
    </lineage>
</organism>
<name>A0AAE1E7M1_9GAST</name>
<dbReference type="PANTHER" id="PTHR15036">
    <property type="entry name" value="PIKACHURIN-LIKE PROTEIN"/>
    <property type="match status" value="1"/>
</dbReference>
<comment type="caution">
    <text evidence="1">Lacks conserved residue(s) required for the propagation of feature annotation.</text>
</comment>
<evidence type="ECO:0000256" key="1">
    <source>
        <dbReference type="PROSITE-ProRule" id="PRU00122"/>
    </source>
</evidence>
<dbReference type="EMBL" id="JAWDGP010000875">
    <property type="protein sequence ID" value="KAK3796515.1"/>
    <property type="molecule type" value="Genomic_DNA"/>
</dbReference>
<dbReference type="SUPFAM" id="SSF49899">
    <property type="entry name" value="Concanavalin A-like lectins/glucanases"/>
    <property type="match status" value="2"/>
</dbReference>
<sequence>MLYILQVICLRVSGGKTSRPVNKGREPIRLPEFLPGGEQSRGDFDRNLKSAWSDKQRFGSLIGTDGKHKNCKDCNEGDQKRKSAPREGSTPGSIQPPQSSIRVRVFQDKKGFVSKSERREPDGHSQLPRKFRNLLDRRIRELERQHTRLANRLRWAQSKHGKSDGSRHLAVRSMDLRTVKSAKYMDQPSTNWPKTVGKEKRILLKLINGKSKTYQYISMEPGSKLEERGSYMSSELVKNKGPKYSNAKTFPQDHASGITANRADVSTWHSHADGLMFGGNRLVRPIMADRLESSVTSLLPIVQKLRRHASAMMKAFISSEQQFNRYHQEILNSTRYKILPGVRDALEVIHEANEHILDGKNIAYQVTLRASFKRHLSKDTQRKGLLQEDTEYPGGQEAEALRMVDEIRLRNFTDKLEMMMNEEDEIHLFEASIPALQSECSQRKVEVNRVRSLFEDRDYFLTLRGLREYLNDATRTLNRNFLDRPAFRKPMYQKRLLDSAYEHLEHGEDMVRISYNALRSSMSSQKENWRLVEKWLARKRGSEPTPRRNMESNSPREMELLSMRVRSSGIHSRQLKDRAERDLRDLTVVMKEAKKFLSQPHREGAVRAQLLTLTENLQKFIPDMYGALEDIGNLTGSNVNLTRPNRFLPAETYEGSGDDGETDGAGVEERDENMAEAGSGDGEERDNSSNKSNSRGFFGWFISSTDDDSTGTNGHDFTFEEEEPVAVLVDGVKELKSLSRRQNVSALNRSIRAFTAALLKASQELFVRAQALNTSLKALQQNWGEMKEDVIGIERTINAHKALKKKLEEMAKDTMSVTSRIEHLKNLPSMLQLNNVRRIAKWVEDNYVAVATGKREPMWQEDYYKFYEDEFYYVDYEKLESPEQEQEQRDAAAADYEELYEKGRRIDVARKDIRRLRYTAVDSCNRVGAQLGSVHGNLSALRHKVLQTRDMLGAMQLSVLKRGKGHITIPIKPNLNEQIYTRTSMGLCIKPKTLDGTVLLVRGNNSASYRMSLSEGVLTASVYDTDWNKLDEIKMDKTLKKDIWHAIQIQRNGLYLTVSVQQQGREKETKSEQVDVNILDSIKSEPAIAYLGGAPAKIKAVSESWEGCIADLSINGRVFTLFTSDSARQGASLCDNHCVARGETLSTIFNGNGFLHFSGQVVDSTLSIAFAFTTHQQSASLISIVNNTERFYLHVMLENGALRVQRSSEQKSVLYLSSNKEYGNGKSHKVKVEFKDSATHIIVDETKDDFQVRSSKPVTEKQSLQGILIGAFVSIDNQFQHNVSSPLIGCISDVSVNDEKLLLSQTDQVYNIYRGHCVDAKENFWHACRQWNEESSSVVLKDIPLSKTVSLWVSANASGPVLRYVRQGIGGNEGFAIDIVTKSEGLLVTINGSPQELSKPKEEEADDFFSIIVMDKPSVSTVEVLVWGQSIDYVYSRSWYWIVQSSDPDQSHSLIIAGLGQSGDYEGHESGNFTGSLSQLMIENRFIDLSHFKISHNINACQRPLTEVPPRDVNDVPPQVSRS</sequence>
<evidence type="ECO:0000313" key="5">
    <source>
        <dbReference type="EMBL" id="KAK3796515.1"/>
    </source>
</evidence>
<comment type="caution">
    <text evidence="5">The sequence shown here is derived from an EMBL/GenBank/DDBJ whole genome shotgun (WGS) entry which is preliminary data.</text>
</comment>
<accession>A0AAE1E7M1</accession>
<dbReference type="InterPro" id="IPR050372">
    <property type="entry name" value="Neurexin-related_CASP"/>
</dbReference>
<feature type="disulfide bond" evidence="1">
    <location>
        <begin position="1290"/>
        <end position="1317"/>
    </location>
</feature>
<gene>
    <name evidence="5" type="ORF">RRG08_003234</name>
</gene>
<dbReference type="PROSITE" id="PS50025">
    <property type="entry name" value="LAM_G_DOMAIN"/>
    <property type="match status" value="2"/>
</dbReference>
<evidence type="ECO:0000259" key="4">
    <source>
        <dbReference type="PROSITE" id="PS50025"/>
    </source>
</evidence>
<feature type="region of interest" description="Disordered" evidence="3">
    <location>
        <begin position="648"/>
        <end position="668"/>
    </location>
</feature>
<dbReference type="CDD" id="cd00110">
    <property type="entry name" value="LamG"/>
    <property type="match status" value="1"/>
</dbReference>
<proteinExistence type="predicted"/>
<feature type="region of interest" description="Disordered" evidence="3">
    <location>
        <begin position="673"/>
        <end position="692"/>
    </location>
</feature>
<evidence type="ECO:0000256" key="2">
    <source>
        <dbReference type="SAM" id="Coils"/>
    </source>
</evidence>
<dbReference type="InterPro" id="IPR013320">
    <property type="entry name" value="ConA-like_dom_sf"/>
</dbReference>
<feature type="compositionally biased region" description="Polar residues" evidence="3">
    <location>
        <begin position="90"/>
        <end position="101"/>
    </location>
</feature>
<dbReference type="InterPro" id="IPR001791">
    <property type="entry name" value="Laminin_G"/>
</dbReference>
<dbReference type="SMART" id="SM00282">
    <property type="entry name" value="LamG"/>
    <property type="match status" value="2"/>
</dbReference>
<feature type="compositionally biased region" description="Basic and acidic residues" evidence="3">
    <location>
        <begin position="65"/>
        <end position="85"/>
    </location>
</feature>
<keyword evidence="1" id="KW-1015">Disulfide bond</keyword>